<keyword evidence="9 14" id="KW-0482">Metalloprotease</keyword>
<dbReference type="SMART" id="SM00042">
    <property type="entry name" value="CUB"/>
    <property type="match status" value="1"/>
</dbReference>
<reference evidence="18" key="1">
    <citation type="submission" date="2023-06" db="EMBL/GenBank/DDBJ databases">
        <authorList>
            <person name="Delattre M."/>
        </authorList>
    </citation>
    <scope>NUCLEOTIDE SEQUENCE</scope>
    <source>
        <strain evidence="18">AF72</strain>
    </source>
</reference>
<keyword evidence="7 14" id="KW-0378">Hydrolase</keyword>
<evidence type="ECO:0000256" key="11">
    <source>
        <dbReference type="ARBA" id="ARBA00023157"/>
    </source>
</evidence>
<dbReference type="Gene3D" id="3.40.390.10">
    <property type="entry name" value="Collagenase (Catalytic Domain)"/>
    <property type="match status" value="1"/>
</dbReference>
<dbReference type="InterPro" id="IPR017050">
    <property type="entry name" value="Metallopeptidase_nem"/>
</dbReference>
<gene>
    <name evidence="18" type="ORF">MSPICULIGERA_LOCUS12160</name>
</gene>
<dbReference type="GO" id="GO:0004222">
    <property type="term" value="F:metalloendopeptidase activity"/>
    <property type="evidence" value="ECO:0007669"/>
    <property type="project" value="UniProtKB-UniRule"/>
</dbReference>
<keyword evidence="12" id="KW-0325">Glycoprotein</keyword>
<dbReference type="PIRSF" id="PIRSF036365">
    <property type="entry name" value="Astacin_nematoda"/>
    <property type="match status" value="1"/>
</dbReference>
<feature type="domain" description="CUB" evidence="16">
    <location>
        <begin position="342"/>
        <end position="456"/>
    </location>
</feature>
<evidence type="ECO:0000256" key="5">
    <source>
        <dbReference type="ARBA" id="ARBA00022723"/>
    </source>
</evidence>
<sequence length="589" mass="65682">MPMTVDESELDTVQDLLLKMKRLAHRKVYGNREFGSDSVVDNAKPISISYNQPDVKKELTPYLFEGDIFLNQKQAASILQEFSRLPRKRRGKSRKARSFIADPEARWDPTETIRYRFHESLEFFAISQVINAIQYWESHSCLSFEQVPGDLSDDEDFIEFFKGQGCYSMIGRNGGRQGVSIGDNCAKQGIVEHEVGHALGLWHEQSRPDALNFIEVERDFILPSFIGDFQQRFDEIDTLGVPYDLGSVMHYGSTAFSTDQKSKTILTRDPLYQSTIGQRETLSFYDLQKINIVYCADKCAGSGTQCANGGYPHPRKCSQCICPTGFGGPNCEENEPSQNADCGGVLNLGDDWMEFSSPDFPDPGFQPDQKCAWVMKAPAGLRVEMEFIEDFSFLCTSICNDYVELKLAADHKNTGFRFCCSTMPTGSFVSENHLAVAIFRSQIASDVGFKLRARATEMPARTTPAPIQATTVAPRITIEGTNIWADWGSWSECSRSCGGCGIRSRKRECRTKECDGKRQEFASCNLVACPVDKNCARLLSNQKVCAGGVCNKLGDVLSRCLEPQCCPPFYNNNGVCVNDAPTSGLTRRS</sequence>
<evidence type="ECO:0000259" key="16">
    <source>
        <dbReference type="PROSITE" id="PS01180"/>
    </source>
</evidence>
<accession>A0AA36CR71</accession>
<keyword evidence="10" id="KW-0865">Zymogen</keyword>
<dbReference type="InterPro" id="IPR000742">
    <property type="entry name" value="EGF"/>
</dbReference>
<evidence type="ECO:0000313" key="18">
    <source>
        <dbReference type="EMBL" id="CAJ0573814.1"/>
    </source>
</evidence>
<evidence type="ECO:0000313" key="19">
    <source>
        <dbReference type="Proteomes" id="UP001177023"/>
    </source>
</evidence>
<dbReference type="CDD" id="cd04280">
    <property type="entry name" value="ZnMc_astacin_like"/>
    <property type="match status" value="1"/>
</dbReference>
<evidence type="ECO:0000259" key="17">
    <source>
        <dbReference type="PROSITE" id="PS51864"/>
    </source>
</evidence>
<dbReference type="InterPro" id="IPR006026">
    <property type="entry name" value="Peptidase_Metallo"/>
</dbReference>
<keyword evidence="6" id="KW-0732">Signal</keyword>
<feature type="binding site" evidence="14">
    <location>
        <position position="197"/>
    </location>
    <ligand>
        <name>Zn(2+)</name>
        <dbReference type="ChEBI" id="CHEBI:29105"/>
        <note>catalytic</note>
    </ligand>
</feature>
<dbReference type="InterPro" id="IPR001506">
    <property type="entry name" value="Peptidase_M12A"/>
</dbReference>
<evidence type="ECO:0000256" key="4">
    <source>
        <dbReference type="ARBA" id="ARBA00022670"/>
    </source>
</evidence>
<comment type="subcellular location">
    <subcellularLocation>
        <location evidence="1">Secreted</location>
    </subcellularLocation>
</comment>
<dbReference type="Pfam" id="PF00431">
    <property type="entry name" value="CUB"/>
    <property type="match status" value="1"/>
</dbReference>
<dbReference type="PANTHER" id="PTHR10127:SF849">
    <property type="entry name" value="ZINC METALLOPROTEINASE NAS-36"/>
    <property type="match status" value="1"/>
</dbReference>
<evidence type="ECO:0000256" key="6">
    <source>
        <dbReference type="ARBA" id="ARBA00022729"/>
    </source>
</evidence>
<dbReference type="SUPFAM" id="SSF55486">
    <property type="entry name" value="Metalloproteases ('zincins'), catalytic domain"/>
    <property type="match status" value="1"/>
</dbReference>
<dbReference type="InterPro" id="IPR036383">
    <property type="entry name" value="TSP1_rpt_sf"/>
</dbReference>
<name>A0AA36CR71_9BILA</name>
<dbReference type="PROSITE" id="PS01186">
    <property type="entry name" value="EGF_2"/>
    <property type="match status" value="1"/>
</dbReference>
<keyword evidence="8 14" id="KW-0862">Zinc</keyword>
<evidence type="ECO:0000256" key="1">
    <source>
        <dbReference type="ARBA" id="ARBA00004613"/>
    </source>
</evidence>
<evidence type="ECO:0000256" key="12">
    <source>
        <dbReference type="ARBA" id="ARBA00023180"/>
    </source>
</evidence>
<evidence type="ECO:0000256" key="8">
    <source>
        <dbReference type="ARBA" id="ARBA00022833"/>
    </source>
</evidence>
<dbReference type="GO" id="GO:0005576">
    <property type="term" value="C:extracellular region"/>
    <property type="evidence" value="ECO:0007669"/>
    <property type="project" value="UniProtKB-SubCell"/>
</dbReference>
<evidence type="ECO:0000256" key="7">
    <source>
        <dbReference type="ARBA" id="ARBA00022801"/>
    </source>
</evidence>
<dbReference type="InterPro" id="IPR000859">
    <property type="entry name" value="CUB_dom"/>
</dbReference>
<dbReference type="InterPro" id="IPR034035">
    <property type="entry name" value="Astacin-like_dom"/>
</dbReference>
<protein>
    <recommendedName>
        <fullName evidence="15">Metalloendopeptidase</fullName>
        <ecNumber evidence="15">3.4.24.-</ecNumber>
    </recommendedName>
</protein>
<dbReference type="FunFam" id="3.40.390.10:FF:000028">
    <property type="entry name" value="Zinc metalloproteinase"/>
    <property type="match status" value="1"/>
</dbReference>
<dbReference type="PROSITE" id="PS01180">
    <property type="entry name" value="CUB"/>
    <property type="match status" value="1"/>
</dbReference>
<evidence type="ECO:0000256" key="2">
    <source>
        <dbReference type="ARBA" id="ARBA00022525"/>
    </source>
</evidence>
<evidence type="ECO:0000256" key="13">
    <source>
        <dbReference type="PROSITE-ProRule" id="PRU00059"/>
    </source>
</evidence>
<dbReference type="Proteomes" id="UP001177023">
    <property type="component" value="Unassembled WGS sequence"/>
</dbReference>
<dbReference type="PROSITE" id="PS51864">
    <property type="entry name" value="ASTACIN"/>
    <property type="match status" value="1"/>
</dbReference>
<evidence type="ECO:0000256" key="15">
    <source>
        <dbReference type="RuleBase" id="RU361183"/>
    </source>
</evidence>
<proteinExistence type="predicted"/>
<feature type="domain" description="Peptidase M12A" evidence="17">
    <location>
        <begin position="98"/>
        <end position="296"/>
    </location>
</feature>
<dbReference type="GO" id="GO:0006508">
    <property type="term" value="P:proteolysis"/>
    <property type="evidence" value="ECO:0007669"/>
    <property type="project" value="UniProtKB-KW"/>
</dbReference>
<dbReference type="SUPFAM" id="SSF49854">
    <property type="entry name" value="Spermadhesin, CUB domain"/>
    <property type="match status" value="1"/>
</dbReference>
<dbReference type="PRINTS" id="PR00480">
    <property type="entry name" value="ASTACIN"/>
</dbReference>
<feature type="binding site" evidence="14">
    <location>
        <position position="203"/>
    </location>
    <ligand>
        <name>Zn(2+)</name>
        <dbReference type="ChEBI" id="CHEBI:29105"/>
        <note>catalytic</note>
    </ligand>
</feature>
<dbReference type="AlphaFoldDB" id="A0AA36CR71"/>
<organism evidence="18 19">
    <name type="scientific">Mesorhabditis spiculigera</name>
    <dbReference type="NCBI Taxonomy" id="96644"/>
    <lineage>
        <taxon>Eukaryota</taxon>
        <taxon>Metazoa</taxon>
        <taxon>Ecdysozoa</taxon>
        <taxon>Nematoda</taxon>
        <taxon>Chromadorea</taxon>
        <taxon>Rhabditida</taxon>
        <taxon>Rhabditina</taxon>
        <taxon>Rhabditomorpha</taxon>
        <taxon>Rhabditoidea</taxon>
        <taxon>Rhabditidae</taxon>
        <taxon>Mesorhabditinae</taxon>
        <taxon>Mesorhabditis</taxon>
    </lineage>
</organism>
<keyword evidence="4 14" id="KW-0645">Protease</keyword>
<comment type="cofactor">
    <cofactor evidence="14 15">
        <name>Zn(2+)</name>
        <dbReference type="ChEBI" id="CHEBI:29105"/>
    </cofactor>
    <text evidence="14 15">Binds 1 zinc ion per subunit.</text>
</comment>
<dbReference type="PROSITE" id="PS50092">
    <property type="entry name" value="TSP1"/>
    <property type="match status" value="1"/>
</dbReference>
<feature type="active site" evidence="14">
    <location>
        <position position="194"/>
    </location>
</feature>
<dbReference type="Pfam" id="PF00090">
    <property type="entry name" value="TSP_1"/>
    <property type="match status" value="1"/>
</dbReference>
<dbReference type="Gene3D" id="2.60.120.290">
    <property type="entry name" value="Spermadhesin, CUB domain"/>
    <property type="match status" value="1"/>
</dbReference>
<dbReference type="EC" id="3.4.24.-" evidence="15"/>
<evidence type="ECO:0000256" key="10">
    <source>
        <dbReference type="ARBA" id="ARBA00023145"/>
    </source>
</evidence>
<keyword evidence="11" id="KW-1015">Disulfide bond</keyword>
<evidence type="ECO:0000256" key="3">
    <source>
        <dbReference type="ARBA" id="ARBA00022536"/>
    </source>
</evidence>
<keyword evidence="2" id="KW-0964">Secreted</keyword>
<feature type="non-terminal residue" evidence="18">
    <location>
        <position position="1"/>
    </location>
</feature>
<evidence type="ECO:0000256" key="9">
    <source>
        <dbReference type="ARBA" id="ARBA00023049"/>
    </source>
</evidence>
<dbReference type="GO" id="GO:0018996">
    <property type="term" value="P:molting cycle, collagen and cuticulin-based cuticle"/>
    <property type="evidence" value="ECO:0007669"/>
    <property type="project" value="InterPro"/>
</dbReference>
<dbReference type="PANTHER" id="PTHR10127">
    <property type="entry name" value="DISCOIDIN, CUB, EGF, LAMININ , AND ZINC METALLOPROTEASE DOMAIN CONTAINING"/>
    <property type="match status" value="1"/>
</dbReference>
<dbReference type="SMART" id="SM00235">
    <property type="entry name" value="ZnMc"/>
    <property type="match status" value="1"/>
</dbReference>
<dbReference type="EMBL" id="CATQJA010002624">
    <property type="protein sequence ID" value="CAJ0573814.1"/>
    <property type="molecule type" value="Genomic_DNA"/>
</dbReference>
<dbReference type="PROSITE" id="PS00022">
    <property type="entry name" value="EGF_1"/>
    <property type="match status" value="1"/>
</dbReference>
<keyword evidence="5 14" id="KW-0479">Metal-binding</keyword>
<keyword evidence="19" id="KW-1185">Reference proteome</keyword>
<evidence type="ECO:0000256" key="14">
    <source>
        <dbReference type="PROSITE-ProRule" id="PRU01211"/>
    </source>
</evidence>
<dbReference type="Gene3D" id="2.20.100.10">
    <property type="entry name" value="Thrombospondin type-1 (TSP1) repeat"/>
    <property type="match status" value="1"/>
</dbReference>
<dbReference type="InterPro" id="IPR000884">
    <property type="entry name" value="TSP1_rpt"/>
</dbReference>
<dbReference type="InterPro" id="IPR024079">
    <property type="entry name" value="MetalloPept_cat_dom_sf"/>
</dbReference>
<dbReference type="Pfam" id="PF01400">
    <property type="entry name" value="Astacin"/>
    <property type="match status" value="1"/>
</dbReference>
<dbReference type="InterPro" id="IPR035914">
    <property type="entry name" value="Sperma_CUB_dom_sf"/>
</dbReference>
<dbReference type="SMART" id="SM00209">
    <property type="entry name" value="TSP1"/>
    <property type="match status" value="1"/>
</dbReference>
<comment type="caution">
    <text evidence="18">The sequence shown here is derived from an EMBL/GenBank/DDBJ whole genome shotgun (WGS) entry which is preliminary data.</text>
</comment>
<dbReference type="GO" id="GO:0008270">
    <property type="term" value="F:zinc ion binding"/>
    <property type="evidence" value="ECO:0007669"/>
    <property type="project" value="UniProtKB-UniRule"/>
</dbReference>
<dbReference type="SUPFAM" id="SSF82895">
    <property type="entry name" value="TSP-1 type 1 repeat"/>
    <property type="match status" value="1"/>
</dbReference>
<keyword evidence="3" id="KW-0245">EGF-like domain</keyword>
<comment type="caution">
    <text evidence="13">Lacks conserved residue(s) required for the propagation of feature annotation.</text>
</comment>
<dbReference type="CDD" id="cd00041">
    <property type="entry name" value="CUB"/>
    <property type="match status" value="1"/>
</dbReference>
<feature type="binding site" evidence="14">
    <location>
        <position position="193"/>
    </location>
    <ligand>
        <name>Zn(2+)</name>
        <dbReference type="ChEBI" id="CHEBI:29105"/>
        <note>catalytic</note>
    </ligand>
</feature>